<dbReference type="Proteomes" id="UP000298133">
    <property type="component" value="Unassembled WGS sequence"/>
</dbReference>
<dbReference type="SUPFAM" id="SSF52374">
    <property type="entry name" value="Nucleotidylyl transferase"/>
    <property type="match status" value="1"/>
</dbReference>
<dbReference type="InterPro" id="IPR050385">
    <property type="entry name" value="Archaeal_FAD_synthase"/>
</dbReference>
<feature type="domain" description="Cytidyltransferase-like" evidence="3">
    <location>
        <begin position="6"/>
        <end position="132"/>
    </location>
</feature>
<evidence type="ECO:0000313" key="4">
    <source>
        <dbReference type="EMBL" id="TFH69313.1"/>
    </source>
</evidence>
<name>A0A4Y8UPV1_9GAMM</name>
<gene>
    <name evidence="4" type="ORF">E3W66_01225</name>
</gene>
<dbReference type="OrthoDB" id="9802794at2"/>
<protein>
    <submittedName>
        <fullName evidence="4">Glycerol-3-phosphate cytidylyltransferase</fullName>
    </submittedName>
</protein>
<accession>A0A4Y8UPV1</accession>
<proteinExistence type="predicted"/>
<organism evidence="4 5">
    <name type="scientific">Gammaproteobacteria bacterium LSUCC0057</name>
    <dbReference type="NCBI Taxonomy" id="2559237"/>
    <lineage>
        <taxon>Bacteria</taxon>
        <taxon>Pseudomonadati</taxon>
        <taxon>Pseudomonadota</taxon>
        <taxon>Gammaproteobacteria</taxon>
        <taxon>Cellvibrionales</taxon>
        <taxon>Porticoccaceae</taxon>
        <taxon>SAR92 clade</taxon>
    </lineage>
</organism>
<dbReference type="PANTHER" id="PTHR43793:SF1">
    <property type="entry name" value="FAD SYNTHASE"/>
    <property type="match status" value="1"/>
</dbReference>
<evidence type="ECO:0000259" key="3">
    <source>
        <dbReference type="Pfam" id="PF01467"/>
    </source>
</evidence>
<dbReference type="InterPro" id="IPR004821">
    <property type="entry name" value="Cyt_trans-like"/>
</dbReference>
<dbReference type="AlphaFoldDB" id="A0A4Y8UPV1"/>
<comment type="caution">
    <text evidence="4">The sequence shown here is derived from an EMBL/GenBank/DDBJ whole genome shotgun (WGS) entry which is preliminary data.</text>
</comment>
<dbReference type="PANTHER" id="PTHR43793">
    <property type="entry name" value="FAD SYNTHASE"/>
    <property type="match status" value="1"/>
</dbReference>
<evidence type="ECO:0000256" key="2">
    <source>
        <dbReference type="ARBA" id="ARBA00022695"/>
    </source>
</evidence>
<dbReference type="GO" id="GO:0016779">
    <property type="term" value="F:nucleotidyltransferase activity"/>
    <property type="evidence" value="ECO:0007669"/>
    <property type="project" value="UniProtKB-KW"/>
</dbReference>
<sequence length="141" mass="16501">MKKIGYTTGVFDMFHVGHLNIFRRAKLECDYLVVGVTTDELSIKTKNKKPIIPLNERIEIVNAIKFVDEVVTQEDYDKMKAWNTIKFDIMFVGDDWKKTEKWNNLEQKFSEVGVEIMYFPYTTNTSSTILRQVLTSIHDVI</sequence>
<evidence type="ECO:0000256" key="1">
    <source>
        <dbReference type="ARBA" id="ARBA00022679"/>
    </source>
</evidence>
<keyword evidence="2 4" id="KW-0548">Nucleotidyltransferase</keyword>
<keyword evidence="1 4" id="KW-0808">Transferase</keyword>
<dbReference type="Pfam" id="PF01467">
    <property type="entry name" value="CTP_transf_like"/>
    <property type="match status" value="1"/>
</dbReference>
<keyword evidence="5" id="KW-1185">Reference proteome</keyword>
<reference evidence="4 5" key="1">
    <citation type="submission" date="2019-03" db="EMBL/GenBank/DDBJ databases">
        <title>Draft genome of Gammaproteobacteria bacterium LSUCC0057, a member of the SAR92 clade.</title>
        <authorList>
            <person name="Lanclos V.C."/>
            <person name="Doiron C."/>
            <person name="Henson M.W."/>
            <person name="Thrash J.C."/>
        </authorList>
    </citation>
    <scope>NUCLEOTIDE SEQUENCE [LARGE SCALE GENOMIC DNA]</scope>
    <source>
        <strain evidence="4 5">LSUCC0057</strain>
    </source>
</reference>
<evidence type="ECO:0000313" key="5">
    <source>
        <dbReference type="Proteomes" id="UP000298133"/>
    </source>
</evidence>
<dbReference type="InterPro" id="IPR014729">
    <property type="entry name" value="Rossmann-like_a/b/a_fold"/>
</dbReference>
<dbReference type="EMBL" id="SPIA01000001">
    <property type="protein sequence ID" value="TFH69313.1"/>
    <property type="molecule type" value="Genomic_DNA"/>
</dbReference>
<dbReference type="NCBIfam" id="TIGR00125">
    <property type="entry name" value="cyt_tran_rel"/>
    <property type="match status" value="1"/>
</dbReference>
<dbReference type="Gene3D" id="3.40.50.620">
    <property type="entry name" value="HUPs"/>
    <property type="match status" value="1"/>
</dbReference>